<organism evidence="2 3">
    <name type="scientific">Crenichthys baileyi</name>
    <name type="common">White River springfish</name>
    <dbReference type="NCBI Taxonomy" id="28760"/>
    <lineage>
        <taxon>Eukaryota</taxon>
        <taxon>Metazoa</taxon>
        <taxon>Chordata</taxon>
        <taxon>Craniata</taxon>
        <taxon>Vertebrata</taxon>
        <taxon>Euteleostomi</taxon>
        <taxon>Actinopterygii</taxon>
        <taxon>Neopterygii</taxon>
        <taxon>Teleostei</taxon>
        <taxon>Neoteleostei</taxon>
        <taxon>Acanthomorphata</taxon>
        <taxon>Ovalentaria</taxon>
        <taxon>Atherinomorphae</taxon>
        <taxon>Cyprinodontiformes</taxon>
        <taxon>Goodeidae</taxon>
        <taxon>Crenichthys</taxon>
    </lineage>
</organism>
<comment type="caution">
    <text evidence="2">The sequence shown here is derived from an EMBL/GenBank/DDBJ whole genome shotgun (WGS) entry which is preliminary data.</text>
</comment>
<name>A0AAV9RXK3_9TELE</name>
<feature type="region of interest" description="Disordered" evidence="1">
    <location>
        <begin position="20"/>
        <end position="70"/>
    </location>
</feature>
<sequence>MDDSELYGMNFSTHFSVTLTSTTAQEEEESELNKNAMLQHGSLFPPGFRREPDKRGMRSSHNKVDFPTRPEEEVIGIAASQAFIPACPGSESYPATPRPLKEPNVPLLFGSVHTWMTGQLRFPQLVT</sequence>
<dbReference type="AlphaFoldDB" id="A0AAV9RXK3"/>
<gene>
    <name evidence="2" type="ORF">CRENBAI_015455</name>
</gene>
<evidence type="ECO:0000313" key="2">
    <source>
        <dbReference type="EMBL" id="KAK5613849.1"/>
    </source>
</evidence>
<evidence type="ECO:0000313" key="3">
    <source>
        <dbReference type="Proteomes" id="UP001311232"/>
    </source>
</evidence>
<protein>
    <submittedName>
        <fullName evidence="2">Uncharacterized protein</fullName>
    </submittedName>
</protein>
<dbReference type="EMBL" id="JAHHUM010001186">
    <property type="protein sequence ID" value="KAK5613849.1"/>
    <property type="molecule type" value="Genomic_DNA"/>
</dbReference>
<keyword evidence="3" id="KW-1185">Reference proteome</keyword>
<dbReference type="Proteomes" id="UP001311232">
    <property type="component" value="Unassembled WGS sequence"/>
</dbReference>
<proteinExistence type="predicted"/>
<feature type="compositionally biased region" description="Basic and acidic residues" evidence="1">
    <location>
        <begin position="48"/>
        <end position="70"/>
    </location>
</feature>
<reference evidence="2 3" key="1">
    <citation type="submission" date="2021-06" db="EMBL/GenBank/DDBJ databases">
        <authorList>
            <person name="Palmer J.M."/>
        </authorList>
    </citation>
    <scope>NUCLEOTIDE SEQUENCE [LARGE SCALE GENOMIC DNA]</scope>
    <source>
        <strain evidence="2 3">MEX-2019</strain>
        <tissue evidence="2">Muscle</tissue>
    </source>
</reference>
<accession>A0AAV9RXK3</accession>
<evidence type="ECO:0000256" key="1">
    <source>
        <dbReference type="SAM" id="MobiDB-lite"/>
    </source>
</evidence>